<dbReference type="InterPro" id="IPR023213">
    <property type="entry name" value="CAT-like_dom_sf"/>
</dbReference>
<dbReference type="SUPFAM" id="SSF47336">
    <property type="entry name" value="ACP-like"/>
    <property type="match status" value="1"/>
</dbReference>
<keyword evidence="9" id="KW-1185">Reference proteome</keyword>
<reference evidence="8" key="1">
    <citation type="submission" date="2021-01" db="EMBL/GenBank/DDBJ databases">
        <title>Deciphering the adaptive evolutionary patterns associated with biogeogrpahic diversity in the finger millet blast pathogen Magnaporthe oryzae in Eastern Africa.</title>
        <authorList>
            <person name="Onyema G."/>
            <person name="Shittu T.A."/>
            <person name="Dodsworth S."/>
            <person name="Devilliers S."/>
            <person name="Muthumeenakshi S."/>
            <person name="Sreenivasaprasad S."/>
        </authorList>
    </citation>
    <scope>NUCLEOTIDE SEQUENCE</scope>
    <source>
        <strain evidence="8">D15/s37</strain>
    </source>
</reference>
<dbReference type="InterPro" id="IPR036736">
    <property type="entry name" value="ACP-like_sf"/>
</dbReference>
<gene>
    <name evidence="8" type="primary">TAS1</name>
    <name evidence="8" type="ORF">MCOR33_011359</name>
</gene>
<evidence type="ECO:0000259" key="6">
    <source>
        <dbReference type="PROSITE" id="PS50075"/>
    </source>
</evidence>
<dbReference type="InterPro" id="IPR016039">
    <property type="entry name" value="Thiolase-like"/>
</dbReference>
<accession>A0ABQ8N3Y2</accession>
<dbReference type="SUPFAM" id="SSF53901">
    <property type="entry name" value="Thiolase-like"/>
    <property type="match status" value="1"/>
</dbReference>
<dbReference type="PANTHER" id="PTHR45527:SF1">
    <property type="entry name" value="FATTY ACID SYNTHASE"/>
    <property type="match status" value="1"/>
</dbReference>
<dbReference type="EMBL" id="JABSND010000479">
    <property type="protein sequence ID" value="KAI6290358.1"/>
    <property type="molecule type" value="Genomic_DNA"/>
</dbReference>
<keyword evidence="1" id="KW-0596">Phosphopantetheine</keyword>
<dbReference type="SUPFAM" id="SSF52777">
    <property type="entry name" value="CoA-dependent acyltransferases"/>
    <property type="match status" value="2"/>
</dbReference>
<feature type="domain" description="Ketosynthase family 3 (KS3)" evidence="7">
    <location>
        <begin position="1142"/>
        <end position="1588"/>
    </location>
</feature>
<dbReference type="CDD" id="cd17653">
    <property type="entry name" value="A_NRPS_GliP_like"/>
    <property type="match status" value="1"/>
</dbReference>
<evidence type="ECO:0000256" key="1">
    <source>
        <dbReference type="ARBA" id="ARBA00022450"/>
    </source>
</evidence>
<keyword evidence="3" id="KW-0436">Ligase</keyword>
<dbReference type="Gene3D" id="3.30.559.10">
    <property type="entry name" value="Chloramphenicol acetyltransferase-like domain"/>
    <property type="match status" value="1"/>
</dbReference>
<dbReference type="InterPro" id="IPR042099">
    <property type="entry name" value="ANL_N_sf"/>
</dbReference>
<evidence type="ECO:0000256" key="2">
    <source>
        <dbReference type="ARBA" id="ARBA00022553"/>
    </source>
</evidence>
<feature type="region of interest" description="Disordered" evidence="5">
    <location>
        <begin position="1105"/>
        <end position="1136"/>
    </location>
</feature>
<dbReference type="CDD" id="cd00833">
    <property type="entry name" value="PKS"/>
    <property type="match status" value="1"/>
</dbReference>
<dbReference type="Pfam" id="PF00550">
    <property type="entry name" value="PP-binding"/>
    <property type="match status" value="1"/>
</dbReference>
<evidence type="ECO:0000313" key="8">
    <source>
        <dbReference type="EMBL" id="KAI6290358.1"/>
    </source>
</evidence>
<dbReference type="Proteomes" id="UP001059893">
    <property type="component" value="Unassembled WGS sequence"/>
</dbReference>
<keyword evidence="4" id="KW-0808">Transferase</keyword>
<dbReference type="Gene3D" id="1.10.1200.10">
    <property type="entry name" value="ACP-like"/>
    <property type="match status" value="1"/>
</dbReference>
<feature type="compositionally biased region" description="Low complexity" evidence="5">
    <location>
        <begin position="1107"/>
        <end position="1117"/>
    </location>
</feature>
<dbReference type="InterPro" id="IPR014030">
    <property type="entry name" value="Ketoacyl_synth_N"/>
</dbReference>
<evidence type="ECO:0000256" key="4">
    <source>
        <dbReference type="ARBA" id="ARBA00022679"/>
    </source>
</evidence>
<evidence type="ECO:0000313" key="9">
    <source>
        <dbReference type="Proteomes" id="UP001059893"/>
    </source>
</evidence>
<feature type="region of interest" description="Disordered" evidence="5">
    <location>
        <begin position="1"/>
        <end position="27"/>
    </location>
</feature>
<proteinExistence type="predicted"/>
<dbReference type="Pfam" id="PF02801">
    <property type="entry name" value="Ketoacyl-synt_C"/>
    <property type="match status" value="1"/>
</dbReference>
<dbReference type="Gene3D" id="3.40.50.12780">
    <property type="entry name" value="N-terminal domain of ligase-like"/>
    <property type="match status" value="1"/>
</dbReference>
<dbReference type="PROSITE" id="PS50075">
    <property type="entry name" value="CARRIER"/>
    <property type="match status" value="1"/>
</dbReference>
<dbReference type="Pfam" id="PF00501">
    <property type="entry name" value="AMP-binding"/>
    <property type="match status" value="1"/>
</dbReference>
<feature type="domain" description="Carrier" evidence="6">
    <location>
        <begin position="1021"/>
        <end position="1099"/>
    </location>
</feature>
<dbReference type="InterPro" id="IPR001242">
    <property type="entry name" value="Condensation_dom"/>
</dbReference>
<keyword evidence="2" id="KW-0597">Phosphoprotein</keyword>
<name>A0ABQ8N3Y2_PYRGI</name>
<sequence length="1600" mass="173022">MSVRPLPFLTGPAPSPDTAAGFKPSPPTGNLVSVSPLSKAQMALWFDYLQHPTSTHYFLTLKVELDKQPLSLDKIIQVIRGLGKQHAMLRTTFHVDTDTDDMSKSYMAVHDDSWDQEIHVLMNDAQLYEALRKPFQLSSESPVRWVVQMKLQPGSARSTYTVYAAGHHIGVDGASMSVLSNQLLEAVASEVEDQPDHSGPHYGDYIQRQASFISAGAAAGRFWLSQLQHTQPFRWRMEPPEEISTPNYRQLDTWNFFPTAEVQEWGNLYKTSWFRVATSIVGLVTAAMAEPQAHHDHALMVAFGARPKGFENNVSHMANTMPVKFPLSSLLRDDATFSDAVKAMGRNVSTAKKHESFPFMALMEQANRHMDPTLLDFKVAITYSPKLANKSCELFPVEGIWDLFFCFLEQEDGVALGVISNPRVFGAEALGQLQSLFNEVFALSKARPSFKLSDLAFLQNRTPARFISGPALDDVESISKSRVYRLIKARAASQPDLVALMSAEKGVQMTYRELAARSSQVAHFLQKQRLGKGDAVLVHLERGFAQIVWILGVMEAGACYVALDKTWPAARKEAILRTANGKLLVTDDEQMDFEKQDTTVVFLAQSAAEIASMPQSTCECEVADDDLAYVVFTSGSTGQPKGVMVEHSNLSHYVSATRSLVKTGPHSRMLQLASFAFDAIVLEYAVTLAHGGTLCFANHPEVLVGEYLADVIDSNQVNFFHCTPSVLSTLPAGRRLPSLRIVSVGGEASPPGLLDHWRKRVELLHAYGPTECTVICTLESLTQDESTQTAIDATVIGTALPNLDIRICEEGKLEPLAPNQVGEICVVGPQVSRGYMGQEELTASKFHNITLADGHPSRLYRTGDKGFIDDDGKLHIQGRIGNREIKVRGYRLDLYEVEKNVMAFDPEVTQVSIQQVGESLVALVVPASVDCDRIRSKLLKDMPRYAVPTRFIRVASLPLNTNGKIDHAQASSLAAELVRQDAVLPMADATTPTPTAVRAVGVTEENLRLKTKENGLQRQEMLRRHLTAEVTALWAKLLGSSRQFDPEVGFFDAGGHSLLLTQLHKLIKERFGTGSRPSLLDIFSMSSIRKQVDCLMGIVDQDAMLGSEPTGGSSSRSQSRRSAETTSSSTSAPSSVPVDAERNLYAIVGMSCRFPGANTAEQLWNVLMEQRDAITTLCPAENLGFALEENSVFVPRYGMIDALKDFEPSAYSMSDAEAQTIDPQKRVFLDVAADALADAGTSASPGNPLDPVGVFVGAATNTFLSSRDNPGSKPPGDEEPQSFANHYQQLLDCPIGTFASFKLNLTGPVVTLNTACSSALAALHLACASLSHGDCNAAVVGGVSMAYPQEGGYVTARPGGDSSAVFSPSGVCHPLDSRADGCVPADGAAALVIKRLADARAEGCRVYAVIEGVAVGADGSDDKAGLGVPSSSGQSRTVEAALRRAGPQALSRLRYVEMHGSGTPWGDALEVQGLKMAFDRLSKTGAAEQPGTVRAQPEADRIYLGSNKGNYGNTEAASGLLSLIKASMALNLGVVPPLPNLAEPNPKCEFEESKFEPLGKQLALAPGDRVGVTSLGYGGSNAHVVLASAQLFGVEQKAFF</sequence>
<dbReference type="PROSITE" id="PS52004">
    <property type="entry name" value="KS3_2"/>
    <property type="match status" value="1"/>
</dbReference>
<dbReference type="Gene3D" id="3.30.559.30">
    <property type="entry name" value="Nonribosomal peptide synthetase, condensation domain"/>
    <property type="match status" value="1"/>
</dbReference>
<dbReference type="Pfam" id="PF00109">
    <property type="entry name" value="ketoacyl-synt"/>
    <property type="match status" value="1"/>
</dbReference>
<evidence type="ECO:0000259" key="7">
    <source>
        <dbReference type="PROSITE" id="PS52004"/>
    </source>
</evidence>
<dbReference type="Gene3D" id="3.40.47.10">
    <property type="match status" value="1"/>
</dbReference>
<dbReference type="InterPro" id="IPR010071">
    <property type="entry name" value="AA_adenyl_dom"/>
</dbReference>
<dbReference type="SMART" id="SM00825">
    <property type="entry name" value="PKS_KS"/>
    <property type="match status" value="1"/>
</dbReference>
<dbReference type="InterPro" id="IPR009081">
    <property type="entry name" value="PP-bd_ACP"/>
</dbReference>
<dbReference type="InterPro" id="IPR014031">
    <property type="entry name" value="Ketoacyl_synth_C"/>
</dbReference>
<feature type="compositionally biased region" description="Low complexity" evidence="5">
    <location>
        <begin position="1124"/>
        <end position="1135"/>
    </location>
</feature>
<dbReference type="InterPro" id="IPR000873">
    <property type="entry name" value="AMP-dep_synth/lig_dom"/>
</dbReference>
<dbReference type="Gene3D" id="3.30.300.30">
    <property type="match status" value="1"/>
</dbReference>
<dbReference type="SUPFAM" id="SSF56801">
    <property type="entry name" value="Acetyl-CoA synthetase-like"/>
    <property type="match status" value="1"/>
</dbReference>
<organism evidence="8 9">
    <name type="scientific">Pyricularia grisea</name>
    <name type="common">Crabgrass-specific blast fungus</name>
    <name type="synonym">Magnaporthe grisea</name>
    <dbReference type="NCBI Taxonomy" id="148305"/>
    <lineage>
        <taxon>Eukaryota</taxon>
        <taxon>Fungi</taxon>
        <taxon>Dikarya</taxon>
        <taxon>Ascomycota</taxon>
        <taxon>Pezizomycotina</taxon>
        <taxon>Sordariomycetes</taxon>
        <taxon>Sordariomycetidae</taxon>
        <taxon>Magnaporthales</taxon>
        <taxon>Pyriculariaceae</taxon>
        <taxon>Pyricularia</taxon>
    </lineage>
</organism>
<dbReference type="PROSITE" id="PS00606">
    <property type="entry name" value="KS3_1"/>
    <property type="match status" value="1"/>
</dbReference>
<dbReference type="InterPro" id="IPR045851">
    <property type="entry name" value="AMP-bd_C_sf"/>
</dbReference>
<dbReference type="PROSITE" id="PS00455">
    <property type="entry name" value="AMP_BINDING"/>
    <property type="match status" value="1"/>
</dbReference>
<dbReference type="InterPro" id="IPR020841">
    <property type="entry name" value="PKS_Beta-ketoAc_synthase_dom"/>
</dbReference>
<comment type="caution">
    <text evidence="8">The sequence shown here is derived from an EMBL/GenBank/DDBJ whole genome shotgun (WGS) entry which is preliminary data.</text>
</comment>
<dbReference type="PANTHER" id="PTHR45527">
    <property type="entry name" value="NONRIBOSOMAL PEPTIDE SYNTHETASE"/>
    <property type="match status" value="1"/>
</dbReference>
<evidence type="ECO:0000256" key="3">
    <source>
        <dbReference type="ARBA" id="ARBA00022598"/>
    </source>
</evidence>
<evidence type="ECO:0000256" key="5">
    <source>
        <dbReference type="SAM" id="MobiDB-lite"/>
    </source>
</evidence>
<dbReference type="InterPro" id="IPR018201">
    <property type="entry name" value="Ketoacyl_synth_AS"/>
</dbReference>
<dbReference type="NCBIfam" id="TIGR01733">
    <property type="entry name" value="AA-adenyl-dom"/>
    <property type="match status" value="1"/>
</dbReference>
<dbReference type="Pfam" id="PF00668">
    <property type="entry name" value="Condensation"/>
    <property type="match status" value="1"/>
</dbReference>
<protein>
    <submittedName>
        <fullName evidence="8">Hybrid PKS-NRPS biosynthetic cluster</fullName>
    </submittedName>
</protein>
<dbReference type="InterPro" id="IPR020845">
    <property type="entry name" value="AMP-binding_CS"/>
</dbReference>